<dbReference type="Pfam" id="PF01497">
    <property type="entry name" value="Peripla_BP_2"/>
    <property type="match status" value="1"/>
</dbReference>
<dbReference type="Gene3D" id="3.40.50.1980">
    <property type="entry name" value="Nitrogenase molybdenum iron protein domain"/>
    <property type="match status" value="2"/>
</dbReference>
<evidence type="ECO:0000256" key="5">
    <source>
        <dbReference type="ARBA" id="ARBA00022729"/>
    </source>
</evidence>
<evidence type="ECO:0000259" key="7">
    <source>
        <dbReference type="PROSITE" id="PS50983"/>
    </source>
</evidence>
<dbReference type="PANTHER" id="PTHR30532:SF28">
    <property type="entry name" value="PETROBACTIN-BINDING PROTEIN YCLQ"/>
    <property type="match status" value="1"/>
</dbReference>
<proteinExistence type="inferred from homology"/>
<dbReference type="Proteomes" id="UP000234530">
    <property type="component" value="Chromosome"/>
</dbReference>
<dbReference type="RefSeq" id="WP_101754275.1">
    <property type="nucleotide sequence ID" value="NZ_CP025430.1"/>
</dbReference>
<evidence type="ECO:0000256" key="4">
    <source>
        <dbReference type="ARBA" id="ARBA00022496"/>
    </source>
</evidence>
<dbReference type="AlphaFoldDB" id="A0A2H5F412"/>
<dbReference type="CDD" id="cd01140">
    <property type="entry name" value="FatB"/>
    <property type="match status" value="1"/>
</dbReference>
<dbReference type="InterPro" id="IPR033870">
    <property type="entry name" value="FatB"/>
</dbReference>
<keyword evidence="4" id="KW-0408">Iron</keyword>
<dbReference type="SUPFAM" id="SSF53807">
    <property type="entry name" value="Helical backbone' metal receptor"/>
    <property type="match status" value="1"/>
</dbReference>
<evidence type="ECO:0000256" key="2">
    <source>
        <dbReference type="ARBA" id="ARBA00008814"/>
    </source>
</evidence>
<keyword evidence="5 6" id="KW-0732">Signal</keyword>
<dbReference type="OrthoDB" id="63946at2"/>
<comment type="similarity">
    <text evidence="2">Belongs to the bacterial solute-binding protein 8 family.</text>
</comment>
<dbReference type="GO" id="GO:1901678">
    <property type="term" value="P:iron coordination entity transport"/>
    <property type="evidence" value="ECO:0007669"/>
    <property type="project" value="UniProtKB-ARBA"/>
</dbReference>
<dbReference type="InterPro" id="IPR051313">
    <property type="entry name" value="Bact_iron-sidero_bind"/>
</dbReference>
<name>A0A2H5F412_9RHOB</name>
<protein>
    <submittedName>
        <fullName evidence="8">Iron ABC transporter substrate-binding protein</fullName>
    </submittedName>
</protein>
<feature type="domain" description="Fe/B12 periplasmic-binding" evidence="7">
    <location>
        <begin position="38"/>
        <end position="298"/>
    </location>
</feature>
<dbReference type="PANTHER" id="PTHR30532">
    <property type="entry name" value="IRON III DICITRATE-BINDING PERIPLASMIC PROTEIN"/>
    <property type="match status" value="1"/>
</dbReference>
<keyword evidence="4" id="KW-0406">Ion transport</keyword>
<comment type="subcellular location">
    <subcellularLocation>
        <location evidence="1">Cell envelope</location>
    </subcellularLocation>
</comment>
<evidence type="ECO:0000313" key="9">
    <source>
        <dbReference type="Proteomes" id="UP000234530"/>
    </source>
</evidence>
<feature type="chain" id="PRO_5014132942" evidence="6">
    <location>
        <begin position="19"/>
        <end position="299"/>
    </location>
</feature>
<keyword evidence="9" id="KW-1185">Reference proteome</keyword>
<keyword evidence="3" id="KW-0813">Transport</keyword>
<dbReference type="GO" id="GO:0030288">
    <property type="term" value="C:outer membrane-bounded periplasmic space"/>
    <property type="evidence" value="ECO:0007669"/>
    <property type="project" value="TreeGrafter"/>
</dbReference>
<evidence type="ECO:0000256" key="3">
    <source>
        <dbReference type="ARBA" id="ARBA00022448"/>
    </source>
</evidence>
<dbReference type="PROSITE" id="PS50983">
    <property type="entry name" value="FE_B12_PBP"/>
    <property type="match status" value="1"/>
</dbReference>
<feature type="signal peptide" evidence="6">
    <location>
        <begin position="1"/>
        <end position="18"/>
    </location>
</feature>
<evidence type="ECO:0000256" key="6">
    <source>
        <dbReference type="SAM" id="SignalP"/>
    </source>
</evidence>
<reference evidence="8 9" key="1">
    <citation type="journal article" date="2013" name="Antonie Van Leeuwenhoek">
        <title>Paracoccus zhejiangensis sp. nov., isolated from activated sludge in wastewater-treatment system.</title>
        <authorList>
            <person name="Wu Z.G."/>
            <person name="Zhang D.F."/>
            <person name="Liu Y.L."/>
            <person name="Wang F."/>
            <person name="Jiang X."/>
            <person name="Li C."/>
            <person name="Li S.P."/>
            <person name="Hong Q."/>
            <person name="Li W.J."/>
        </authorList>
    </citation>
    <scope>NUCLEOTIDE SEQUENCE [LARGE SCALE GENOMIC DNA]</scope>
    <source>
        <strain evidence="8 9">J6</strain>
    </source>
</reference>
<dbReference type="EMBL" id="CP025430">
    <property type="protein sequence ID" value="AUH66298.1"/>
    <property type="molecule type" value="Genomic_DNA"/>
</dbReference>
<keyword evidence="4" id="KW-0410">Iron transport</keyword>
<evidence type="ECO:0000313" key="8">
    <source>
        <dbReference type="EMBL" id="AUH66298.1"/>
    </source>
</evidence>
<organism evidence="8 9">
    <name type="scientific">Paracoccus zhejiangensis</name>
    <dbReference type="NCBI Taxonomy" id="1077935"/>
    <lineage>
        <taxon>Bacteria</taxon>
        <taxon>Pseudomonadati</taxon>
        <taxon>Pseudomonadota</taxon>
        <taxon>Alphaproteobacteria</taxon>
        <taxon>Rhodobacterales</taxon>
        <taxon>Paracoccaceae</taxon>
        <taxon>Paracoccus</taxon>
    </lineage>
</organism>
<evidence type="ECO:0000256" key="1">
    <source>
        <dbReference type="ARBA" id="ARBA00004196"/>
    </source>
</evidence>
<dbReference type="InterPro" id="IPR002491">
    <property type="entry name" value="ABC_transptr_periplasmic_BD"/>
</dbReference>
<dbReference type="KEGG" id="pzh:CX676_11005"/>
<sequence>MKAFFCALALVLPTALQAETVPVATAAGEVQAPLTPAKTVALDMAAIDTLDALDVAIIGRPDIAPPAYLSETLASVPTVGTLFEPDFEALAALAPDLIVAGGRSQAQVQPLSQIAPTLDMTIGGADLLNETTARIDAYAAIYDRTDAGTALKAELDADLAAARDAITGKGKAMIILTNGGKISAYGANSRFGWLHSALDLPEAYPGLVVENHGEAVSFEFVAEANPDWLLVIDRGAAVGQGGEAAAATLDNPLIAGTTAGKTGQIVYLDGSAMYLAGGGFHSVTGTLEQLTAAFGGAGS</sequence>
<accession>A0A2H5F412</accession>
<gene>
    <name evidence="8" type="ORF">CX676_11005</name>
</gene>